<name>A0A550C0Z1_9AGAR</name>
<dbReference type="Proteomes" id="UP000320762">
    <property type="component" value="Unassembled WGS sequence"/>
</dbReference>
<accession>A0A550C0Z1</accession>
<comment type="similarity">
    <text evidence="1">Belongs to the peptidase S12 family.</text>
</comment>
<evidence type="ECO:0000313" key="4">
    <source>
        <dbReference type="EMBL" id="TRM58472.1"/>
    </source>
</evidence>
<dbReference type="PANTHER" id="PTHR46825:SF15">
    <property type="entry name" value="BETA-LACTAMASE-RELATED DOMAIN-CONTAINING PROTEIN"/>
    <property type="match status" value="1"/>
</dbReference>
<dbReference type="PANTHER" id="PTHR46825">
    <property type="entry name" value="D-ALANYL-D-ALANINE-CARBOXYPEPTIDASE/ENDOPEPTIDASE AMPH"/>
    <property type="match status" value="1"/>
</dbReference>
<evidence type="ECO:0000256" key="1">
    <source>
        <dbReference type="ARBA" id="ARBA00038215"/>
    </source>
</evidence>
<evidence type="ECO:0000313" key="5">
    <source>
        <dbReference type="Proteomes" id="UP000320762"/>
    </source>
</evidence>
<sequence>MLRLIALLSLICTALSALNPSQDASSAAERVLDAGMEEFVLDTINEWSSPGGVAVAFVRELDDGGWQVETQGYGRAKEDDTLVDENTLFAIASNSKLFTATAAGMLISNTSISPPLSWDTKLASVIPGFATMDPIASAEITITDAMSHRTGIPRHDMSYSSSETVDSAMKKLPHLKPSADLRTIWQYNNIMYVALSYLPTLVLPSRPSIAQYVKEHVFDPLDLHDTTYSSRKALSSGRLADGFARQVNYSGDIFGPAITRTHPFFIDTDERGNFNAGAGGVISNAKDMATWLQALLLEGKNPRTNATVIPADVLRKVSSGISVSTPTAAYPELGPVVYGGGQMRGTYRGREYIEHGGSVPGFRTQITRFPNERFGLAVLVNDDTYGSQMHEAIKWRVVDSFLGLQPIDWSDRIKSKLLAEREKKPKLLPRPDDATVPSALEGRYEDAGYGGLLLCWMGAEDISREGLKNVQEDIAFLLSDLKEAHLQERHPKEDEAAPAAADTSDCGKLRATAPTVLPGVIDSSVPTLLAKWDRVWADYIKLAHYDGGLFNVTVLKSVPTGNASEPFWVAGTDDDPDLSNAEFAFDEAGGALGFGLTGGIWGAGAGVPSPKGDTPQARAEVWFTRGA</sequence>
<dbReference type="AlphaFoldDB" id="A0A550C0Z1"/>
<dbReference type="InterPro" id="IPR012338">
    <property type="entry name" value="Beta-lactam/transpept-like"/>
</dbReference>
<comment type="caution">
    <text evidence="4">The sequence shown here is derived from an EMBL/GenBank/DDBJ whole genome shotgun (WGS) entry which is preliminary data.</text>
</comment>
<evidence type="ECO:0000259" key="3">
    <source>
        <dbReference type="Pfam" id="PF00144"/>
    </source>
</evidence>
<gene>
    <name evidence="4" type="ORF">BD626DRAFT_463633</name>
</gene>
<feature type="chain" id="PRO_5021944633" evidence="2">
    <location>
        <begin position="17"/>
        <end position="627"/>
    </location>
</feature>
<organism evidence="4 5">
    <name type="scientific">Schizophyllum amplum</name>
    <dbReference type="NCBI Taxonomy" id="97359"/>
    <lineage>
        <taxon>Eukaryota</taxon>
        <taxon>Fungi</taxon>
        <taxon>Dikarya</taxon>
        <taxon>Basidiomycota</taxon>
        <taxon>Agaricomycotina</taxon>
        <taxon>Agaricomycetes</taxon>
        <taxon>Agaricomycetidae</taxon>
        <taxon>Agaricales</taxon>
        <taxon>Schizophyllaceae</taxon>
        <taxon>Schizophyllum</taxon>
    </lineage>
</organism>
<keyword evidence="2" id="KW-0732">Signal</keyword>
<keyword evidence="5" id="KW-1185">Reference proteome</keyword>
<dbReference type="SUPFAM" id="SSF56601">
    <property type="entry name" value="beta-lactamase/transpeptidase-like"/>
    <property type="match status" value="1"/>
</dbReference>
<protein>
    <submittedName>
        <fullName evidence="4">Beta-lactamase/transpeptidase-like protein</fullName>
    </submittedName>
</protein>
<dbReference type="STRING" id="97359.A0A550C0Z1"/>
<proteinExistence type="inferred from homology"/>
<dbReference type="InterPro" id="IPR050491">
    <property type="entry name" value="AmpC-like"/>
</dbReference>
<dbReference type="OrthoDB" id="5946976at2759"/>
<feature type="domain" description="Beta-lactamase-related" evidence="3">
    <location>
        <begin position="63"/>
        <end position="386"/>
    </location>
</feature>
<reference evidence="4 5" key="1">
    <citation type="journal article" date="2019" name="New Phytol.">
        <title>Comparative genomics reveals unique wood-decay strategies and fruiting body development in the Schizophyllaceae.</title>
        <authorList>
            <person name="Almasi E."/>
            <person name="Sahu N."/>
            <person name="Krizsan K."/>
            <person name="Balint B."/>
            <person name="Kovacs G.M."/>
            <person name="Kiss B."/>
            <person name="Cseklye J."/>
            <person name="Drula E."/>
            <person name="Henrissat B."/>
            <person name="Nagy I."/>
            <person name="Chovatia M."/>
            <person name="Adam C."/>
            <person name="LaButti K."/>
            <person name="Lipzen A."/>
            <person name="Riley R."/>
            <person name="Grigoriev I.V."/>
            <person name="Nagy L.G."/>
        </authorList>
    </citation>
    <scope>NUCLEOTIDE SEQUENCE [LARGE SCALE GENOMIC DNA]</scope>
    <source>
        <strain evidence="4 5">NL-1724</strain>
    </source>
</reference>
<dbReference type="Pfam" id="PF00144">
    <property type="entry name" value="Beta-lactamase"/>
    <property type="match status" value="1"/>
</dbReference>
<feature type="signal peptide" evidence="2">
    <location>
        <begin position="1"/>
        <end position="16"/>
    </location>
</feature>
<dbReference type="Gene3D" id="3.40.710.10">
    <property type="entry name" value="DD-peptidase/beta-lactamase superfamily"/>
    <property type="match status" value="1"/>
</dbReference>
<dbReference type="EMBL" id="VDMD01000035">
    <property type="protein sequence ID" value="TRM58472.1"/>
    <property type="molecule type" value="Genomic_DNA"/>
</dbReference>
<dbReference type="InterPro" id="IPR001466">
    <property type="entry name" value="Beta-lactam-related"/>
</dbReference>
<evidence type="ECO:0000256" key="2">
    <source>
        <dbReference type="SAM" id="SignalP"/>
    </source>
</evidence>